<feature type="region of interest" description="Disordered" evidence="1">
    <location>
        <begin position="159"/>
        <end position="181"/>
    </location>
</feature>
<protein>
    <recommendedName>
        <fullName evidence="2">Purine catabolism PurC-like domain-containing protein</fullName>
    </recommendedName>
</protein>
<feature type="domain" description="Purine catabolism PurC-like" evidence="2">
    <location>
        <begin position="1"/>
        <end position="78"/>
    </location>
</feature>
<evidence type="ECO:0000313" key="3">
    <source>
        <dbReference type="EMBL" id="QIM18618.1"/>
    </source>
</evidence>
<sequence length="294" mass="31502">MLLTTGARFSDIADQHAADAYVQRLIDADTTALGIAVGLHWDRVPATFVSACDRLGLPLFRVPYDTSFIAVVQAAARLLDTRLRERDIWALDSQRAVTNASMHRNGLGAAIREAASRLGRWVGITDRSGRLVEFAPQSARKRIQPEWIRRETRRLIERGASAGRIGTAPNTEGNDGPGMQMQALGREGRVLGVLVVEDHGAPDHAERALLGLVTALATIQLEHRAGLDSAAATLRTAIVQALIAQDLPLAEKLASGVLARVPREPVVALRLSPPTGIASSFVQDLESLDAGSPG</sequence>
<dbReference type="EMBL" id="CP049933">
    <property type="protein sequence ID" value="QIM18618.1"/>
    <property type="molecule type" value="Genomic_DNA"/>
</dbReference>
<proteinExistence type="predicted"/>
<keyword evidence="4" id="KW-1185">Reference proteome</keyword>
<dbReference type="InterPro" id="IPR012914">
    <property type="entry name" value="PucR_dom"/>
</dbReference>
<dbReference type="Pfam" id="PF07905">
    <property type="entry name" value="PucR"/>
    <property type="match status" value="1"/>
</dbReference>
<evidence type="ECO:0000259" key="2">
    <source>
        <dbReference type="Pfam" id="PF07905"/>
    </source>
</evidence>
<accession>A0ABX6JWK0</accession>
<gene>
    <name evidence="3" type="ORF">G7066_08270</name>
</gene>
<evidence type="ECO:0000256" key="1">
    <source>
        <dbReference type="SAM" id="MobiDB-lite"/>
    </source>
</evidence>
<dbReference type="Proteomes" id="UP000503441">
    <property type="component" value="Chromosome"/>
</dbReference>
<evidence type="ECO:0000313" key="4">
    <source>
        <dbReference type="Proteomes" id="UP000503441"/>
    </source>
</evidence>
<reference evidence="3 4" key="1">
    <citation type="submission" date="2020-03" db="EMBL/GenBank/DDBJ databases">
        <title>Leucobacter sp. nov., isolated from beetles.</title>
        <authorList>
            <person name="Hyun D.-W."/>
            <person name="Bae J.-W."/>
        </authorList>
    </citation>
    <scope>NUCLEOTIDE SEQUENCE [LARGE SCALE GENOMIC DNA]</scope>
    <source>
        <strain evidence="3 4">HDW9A</strain>
    </source>
</reference>
<dbReference type="RefSeq" id="WP_166330379.1">
    <property type="nucleotide sequence ID" value="NZ_CP049933.1"/>
</dbReference>
<organism evidence="3 4">
    <name type="scientific">Leucobacter coleopterorum</name>
    <dbReference type="NCBI Taxonomy" id="2714933"/>
    <lineage>
        <taxon>Bacteria</taxon>
        <taxon>Bacillati</taxon>
        <taxon>Actinomycetota</taxon>
        <taxon>Actinomycetes</taxon>
        <taxon>Micrococcales</taxon>
        <taxon>Microbacteriaceae</taxon>
        <taxon>Leucobacter</taxon>
    </lineage>
</organism>
<name>A0ABX6JWK0_9MICO</name>